<sequence length="179" mass="17724">MGAGRGREPAGALGPIVGAWLATVVKLVVGTLAFAGAYAGVAGAGGTASLPAAGDAGPRTVLLSTRALPAESDQVPEAGMVTAALATPPGACPPAYRAQGVIDPGAAGGTAGYRWRLRRWDPGARAWRTVLASGRGGFTGTARAVEWRPAVTTGPGRYRVELAVAGKGTTAGEAFTVAC</sequence>
<dbReference type="RefSeq" id="WP_203986091.1">
    <property type="nucleotide sequence ID" value="NZ_BOOU01000048.1"/>
</dbReference>
<dbReference type="EMBL" id="BOOU01000048">
    <property type="protein sequence ID" value="GII78458.1"/>
    <property type="molecule type" value="Genomic_DNA"/>
</dbReference>
<gene>
    <name evidence="1" type="ORF">Sru01_34400</name>
</gene>
<name>A0A919R3M3_9ACTN</name>
<evidence type="ECO:0000313" key="2">
    <source>
        <dbReference type="Proteomes" id="UP000655287"/>
    </source>
</evidence>
<evidence type="ECO:0000313" key="1">
    <source>
        <dbReference type="EMBL" id="GII78458.1"/>
    </source>
</evidence>
<accession>A0A919R3M3</accession>
<keyword evidence="2" id="KW-1185">Reference proteome</keyword>
<proteinExistence type="predicted"/>
<comment type="caution">
    <text evidence="1">The sequence shown here is derived from an EMBL/GenBank/DDBJ whole genome shotgun (WGS) entry which is preliminary data.</text>
</comment>
<reference evidence="1" key="1">
    <citation type="submission" date="2021-01" db="EMBL/GenBank/DDBJ databases">
        <title>Whole genome shotgun sequence of Sphaerisporangium rufum NBRC 109079.</title>
        <authorList>
            <person name="Komaki H."/>
            <person name="Tamura T."/>
        </authorList>
    </citation>
    <scope>NUCLEOTIDE SEQUENCE</scope>
    <source>
        <strain evidence="1">NBRC 109079</strain>
    </source>
</reference>
<protein>
    <submittedName>
        <fullName evidence="1">Uncharacterized protein</fullName>
    </submittedName>
</protein>
<dbReference type="AlphaFoldDB" id="A0A919R3M3"/>
<dbReference type="Proteomes" id="UP000655287">
    <property type="component" value="Unassembled WGS sequence"/>
</dbReference>
<organism evidence="1 2">
    <name type="scientific">Sphaerisporangium rufum</name>
    <dbReference type="NCBI Taxonomy" id="1381558"/>
    <lineage>
        <taxon>Bacteria</taxon>
        <taxon>Bacillati</taxon>
        <taxon>Actinomycetota</taxon>
        <taxon>Actinomycetes</taxon>
        <taxon>Streptosporangiales</taxon>
        <taxon>Streptosporangiaceae</taxon>
        <taxon>Sphaerisporangium</taxon>
    </lineage>
</organism>